<evidence type="ECO:0000313" key="7">
    <source>
        <dbReference type="Proteomes" id="UP000007800"/>
    </source>
</evidence>
<evidence type="ECO:0000256" key="2">
    <source>
        <dbReference type="ARBA" id="ARBA00022692"/>
    </source>
</evidence>
<dbReference type="Pfam" id="PF04142">
    <property type="entry name" value="Nuc_sug_transp"/>
    <property type="match status" value="1"/>
</dbReference>
<dbReference type="EMBL" id="GG677298">
    <property type="protein sequence ID" value="EER10608.1"/>
    <property type="molecule type" value="Genomic_DNA"/>
</dbReference>
<feature type="transmembrane region" description="Helical" evidence="5">
    <location>
        <begin position="115"/>
        <end position="136"/>
    </location>
</feature>
<sequence>MTEYDAESSSKIPRSDGITLKGLFFMVLLALQFGCQPHLQAHFIDNSLNATTVVLLVEIFKLMFAVLFMMLEGSIIECIKSWRPLSSLAVAALPAATYAAQNVCIQTAYRNLDPLVFNLVNQTKLLWTAVLTYFLLGRGQSSVQVLALSMLFMSAVLISIGEQTGLNDEYDEKNLTLGMLAVILSPIFE</sequence>
<keyword evidence="2 5" id="KW-0812">Transmembrane</keyword>
<gene>
    <name evidence="6" type="ORF">Pmar_PMAR018985</name>
</gene>
<dbReference type="OMA" id="FSIAQWI"/>
<accession>C5KY01</accession>
<keyword evidence="7" id="KW-1185">Reference proteome</keyword>
<feature type="transmembrane region" description="Helical" evidence="5">
    <location>
        <begin position="59"/>
        <end position="76"/>
    </location>
</feature>
<protein>
    <submittedName>
        <fullName evidence="6">Uncharacterized protein</fullName>
    </submittedName>
</protein>
<comment type="subcellular location">
    <subcellularLocation>
        <location evidence="1">Membrane</location>
        <topology evidence="1">Multi-pass membrane protein</topology>
    </subcellularLocation>
</comment>
<name>C5KY01_PERM5</name>
<dbReference type="RefSeq" id="XP_002778813.1">
    <property type="nucleotide sequence ID" value="XM_002778767.1"/>
</dbReference>
<dbReference type="GO" id="GO:0000139">
    <property type="term" value="C:Golgi membrane"/>
    <property type="evidence" value="ECO:0007669"/>
    <property type="project" value="InterPro"/>
</dbReference>
<keyword evidence="3 5" id="KW-1133">Transmembrane helix</keyword>
<evidence type="ECO:0000256" key="5">
    <source>
        <dbReference type="SAM" id="Phobius"/>
    </source>
</evidence>
<dbReference type="InterPro" id="IPR007271">
    <property type="entry name" value="Nuc_sug_transpt"/>
</dbReference>
<evidence type="ECO:0000256" key="3">
    <source>
        <dbReference type="ARBA" id="ARBA00022989"/>
    </source>
</evidence>
<dbReference type="InParanoid" id="C5KY01"/>
<organism evidence="7">
    <name type="scientific">Perkinsus marinus (strain ATCC 50983 / TXsc)</name>
    <dbReference type="NCBI Taxonomy" id="423536"/>
    <lineage>
        <taxon>Eukaryota</taxon>
        <taxon>Sar</taxon>
        <taxon>Alveolata</taxon>
        <taxon>Perkinsozoa</taxon>
        <taxon>Perkinsea</taxon>
        <taxon>Perkinsida</taxon>
        <taxon>Perkinsidae</taxon>
        <taxon>Perkinsus</taxon>
    </lineage>
</organism>
<feature type="transmembrane region" description="Helical" evidence="5">
    <location>
        <begin position="143"/>
        <end position="161"/>
    </location>
</feature>
<dbReference type="AlphaFoldDB" id="C5KY01"/>
<evidence type="ECO:0000256" key="1">
    <source>
        <dbReference type="ARBA" id="ARBA00004141"/>
    </source>
</evidence>
<evidence type="ECO:0000256" key="4">
    <source>
        <dbReference type="ARBA" id="ARBA00023136"/>
    </source>
</evidence>
<reference evidence="6 7" key="1">
    <citation type="submission" date="2008-07" db="EMBL/GenBank/DDBJ databases">
        <authorList>
            <person name="El-Sayed N."/>
            <person name="Caler E."/>
            <person name="Inman J."/>
            <person name="Amedeo P."/>
            <person name="Hass B."/>
            <person name="Wortman J."/>
        </authorList>
    </citation>
    <scope>NUCLEOTIDE SEQUENCE [LARGE SCALE GENOMIC DNA]</scope>
    <source>
        <strain evidence="7">ATCC 50983 / TXsc</strain>
    </source>
</reference>
<dbReference type="InterPro" id="IPR037185">
    <property type="entry name" value="EmrE-like"/>
</dbReference>
<feature type="transmembrane region" description="Helical" evidence="5">
    <location>
        <begin position="20"/>
        <end position="39"/>
    </location>
</feature>
<dbReference type="GeneID" id="9038750"/>
<proteinExistence type="predicted"/>
<evidence type="ECO:0000313" key="6">
    <source>
        <dbReference type="EMBL" id="EER10608.1"/>
    </source>
</evidence>
<keyword evidence="4 5" id="KW-0472">Membrane</keyword>
<dbReference type="GO" id="GO:0015165">
    <property type="term" value="F:pyrimidine nucleotide-sugar transmembrane transporter activity"/>
    <property type="evidence" value="ECO:0007669"/>
    <property type="project" value="InterPro"/>
</dbReference>
<dbReference type="Proteomes" id="UP000007800">
    <property type="component" value="Unassembled WGS sequence"/>
</dbReference>
<dbReference type="SUPFAM" id="SSF103481">
    <property type="entry name" value="Multidrug resistance efflux transporter EmrE"/>
    <property type="match status" value="1"/>
</dbReference>
<dbReference type="OrthoDB" id="408493at2759"/>
<dbReference type="PANTHER" id="PTHR10231">
    <property type="entry name" value="NUCLEOTIDE-SUGAR TRANSMEMBRANE TRANSPORTER"/>
    <property type="match status" value="1"/>
</dbReference>